<accession>A0A3Q8RRH8</accession>
<protein>
    <submittedName>
        <fullName evidence="1">Uncharacterized protein</fullName>
    </submittedName>
</protein>
<keyword evidence="2" id="KW-1185">Reference proteome</keyword>
<dbReference type="AlphaFoldDB" id="A0A3Q8RRH8"/>
<evidence type="ECO:0000313" key="2">
    <source>
        <dbReference type="Proteomes" id="UP000274593"/>
    </source>
</evidence>
<proteinExistence type="predicted"/>
<reference evidence="1 2" key="1">
    <citation type="submission" date="2018-09" db="EMBL/GenBank/DDBJ databases">
        <title>Insights into the microbiota of Asian seabass (Lates calcarifer) with tenacibaculosis symptoms and description of sp. nov. Tenacibaculum singaporense.</title>
        <authorList>
            <person name="Miyake S."/>
            <person name="Soh M."/>
            <person name="Azman M.N."/>
            <person name="Ngoh S.Y."/>
            <person name="Orban L."/>
        </authorList>
    </citation>
    <scope>NUCLEOTIDE SEQUENCE [LARGE SCALE GENOMIC DNA]</scope>
    <source>
        <strain evidence="1 2">DSM 106434</strain>
    </source>
</reference>
<dbReference type="RefSeq" id="WP_125066991.1">
    <property type="nucleotide sequence ID" value="NZ_CP032548.1"/>
</dbReference>
<dbReference type="KEGG" id="tsig:D6T69_06595"/>
<dbReference type="EMBL" id="CP032548">
    <property type="protein sequence ID" value="AZJ35206.1"/>
    <property type="molecule type" value="Genomic_DNA"/>
</dbReference>
<gene>
    <name evidence="1" type="ORF">D6T69_06595</name>
</gene>
<name>A0A3Q8RRH8_9FLAO</name>
<dbReference type="Proteomes" id="UP000274593">
    <property type="component" value="Chromosome"/>
</dbReference>
<evidence type="ECO:0000313" key="1">
    <source>
        <dbReference type="EMBL" id="AZJ35206.1"/>
    </source>
</evidence>
<sequence length="72" mass="8246">MKIKKVVYSPLAVEQLVYKFNNNTEIELINTDYADGTSFVTIDIKEISIELIYDFAYQLGSLEKYLAMKGDS</sequence>
<organism evidence="1 2">
    <name type="scientific">Tenacibaculum singaporense</name>
    <dbReference type="NCBI Taxonomy" id="2358479"/>
    <lineage>
        <taxon>Bacteria</taxon>
        <taxon>Pseudomonadati</taxon>
        <taxon>Bacteroidota</taxon>
        <taxon>Flavobacteriia</taxon>
        <taxon>Flavobacteriales</taxon>
        <taxon>Flavobacteriaceae</taxon>
        <taxon>Tenacibaculum</taxon>
    </lineage>
</organism>